<feature type="domain" description="ABC transmembrane type-1" evidence="9">
    <location>
        <begin position="26"/>
        <end position="270"/>
    </location>
</feature>
<evidence type="ECO:0000259" key="8">
    <source>
        <dbReference type="PROSITE" id="PS50893"/>
    </source>
</evidence>
<dbReference type="PANTHER" id="PTHR43394">
    <property type="entry name" value="ATP-DEPENDENT PERMEASE MDL1, MITOCHONDRIAL"/>
    <property type="match status" value="1"/>
</dbReference>
<dbReference type="PANTHER" id="PTHR43394:SF1">
    <property type="entry name" value="ATP-BINDING CASSETTE SUB-FAMILY B MEMBER 10, MITOCHONDRIAL"/>
    <property type="match status" value="1"/>
</dbReference>
<keyword evidence="5 7" id="KW-1133">Transmembrane helix</keyword>
<dbReference type="RefSeq" id="WP_133362922.1">
    <property type="nucleotide sequence ID" value="NZ_CP037940.1"/>
</dbReference>
<keyword evidence="6 7" id="KW-0472">Membrane</keyword>
<evidence type="ECO:0000256" key="6">
    <source>
        <dbReference type="ARBA" id="ARBA00023136"/>
    </source>
</evidence>
<dbReference type="InterPro" id="IPR011527">
    <property type="entry name" value="ABC1_TM_dom"/>
</dbReference>
<dbReference type="KEGG" id="wei:EQG49_04865"/>
<evidence type="ECO:0000313" key="10">
    <source>
        <dbReference type="EMBL" id="QBO35843.1"/>
    </source>
</evidence>
<sequence length="585" mass="65459">MHDIIDTFAHDSWVLPYLKRYKGLLLLVIFLGFMTFFCGSALMFTSGYLISRAAQRPENILLIYVPIVLTRAFGIGRPAFRYAQRLTSHNWVLRIVSDFRKKLYLAVEKTAVTIRQERQTGDILAVLADDIEHIENLYLRTIFPVIIGWLLYIVVTVAIGGFNWAFGLLMFLLFGMITIVIPLISVAVNGARVYKTREIQHDFYVGLTDSVLGLADWVIAGRQKDLVANQDQPIEAQVRLRRQDHHFTWWRDFTTQMFVGIITIVMLVFADVEFGGSDKLVNWIAAFTLAIFPTIDAFQGIAQGFTEWPSHQASIRRVNDFDHNEKTASAVPQVEVVPNDFTALNINDVTFQYENGKAPAVSHLNLQIKKGEKLAILGPSGAGKSTLLKLLLGDLTATDGQILVNDIDVAALQTHRAELFGVLDQQPYLFNSTVMNNVRLGNLAATDEQVIAAVEAVGLGELVAGLPDGYQTAMSEGGNRFSGGERQRFALARILLQDAPIIILDEPTVSLDPITEAAILATIFKLFKDKTIIWVTHHLMGVKYVDQVRFIENGQFEMVGSPAELYQTEPRFKKLLDLDRGLTTE</sequence>
<evidence type="ECO:0000313" key="11">
    <source>
        <dbReference type="Proteomes" id="UP000292886"/>
    </source>
</evidence>
<dbReference type="PROSITE" id="PS50893">
    <property type="entry name" value="ABC_TRANSPORTER_2"/>
    <property type="match status" value="1"/>
</dbReference>
<dbReference type="GO" id="GO:0015421">
    <property type="term" value="F:ABC-type oligopeptide transporter activity"/>
    <property type="evidence" value="ECO:0007669"/>
    <property type="project" value="TreeGrafter"/>
</dbReference>
<protein>
    <submittedName>
        <fullName evidence="10">Thiol reductant ABC exporter subunit CydC</fullName>
    </submittedName>
</protein>
<organism evidence="10 11">
    <name type="scientific">Periweissella cryptocerci</name>
    <dbReference type="NCBI Taxonomy" id="2506420"/>
    <lineage>
        <taxon>Bacteria</taxon>
        <taxon>Bacillati</taxon>
        <taxon>Bacillota</taxon>
        <taxon>Bacilli</taxon>
        <taxon>Lactobacillales</taxon>
        <taxon>Lactobacillaceae</taxon>
        <taxon>Periweissella</taxon>
    </lineage>
</organism>
<feature type="transmembrane region" description="Helical" evidence="7">
    <location>
        <begin position="165"/>
        <end position="188"/>
    </location>
</feature>
<dbReference type="InterPro" id="IPR036640">
    <property type="entry name" value="ABC1_TM_sf"/>
</dbReference>
<dbReference type="SUPFAM" id="SSF90123">
    <property type="entry name" value="ABC transporter transmembrane region"/>
    <property type="match status" value="1"/>
</dbReference>
<dbReference type="SUPFAM" id="SSF52540">
    <property type="entry name" value="P-loop containing nucleoside triphosphate hydrolases"/>
    <property type="match status" value="1"/>
</dbReference>
<feature type="transmembrane region" description="Helical" evidence="7">
    <location>
        <begin position="281"/>
        <end position="302"/>
    </location>
</feature>
<keyword evidence="11" id="KW-1185">Reference proteome</keyword>
<dbReference type="InterPro" id="IPR003439">
    <property type="entry name" value="ABC_transporter-like_ATP-bd"/>
</dbReference>
<feature type="transmembrane region" description="Helical" evidence="7">
    <location>
        <begin position="249"/>
        <end position="269"/>
    </location>
</feature>
<comment type="subcellular location">
    <subcellularLocation>
        <location evidence="1">Cell membrane</location>
        <topology evidence="1">Multi-pass membrane protein</topology>
    </subcellularLocation>
</comment>
<evidence type="ECO:0000256" key="2">
    <source>
        <dbReference type="ARBA" id="ARBA00022692"/>
    </source>
</evidence>
<dbReference type="PROSITE" id="PS50929">
    <property type="entry name" value="ABC_TM1F"/>
    <property type="match status" value="1"/>
</dbReference>
<dbReference type="Pfam" id="PF00005">
    <property type="entry name" value="ABC_tran"/>
    <property type="match status" value="1"/>
</dbReference>
<feature type="transmembrane region" description="Helical" evidence="7">
    <location>
        <begin position="24"/>
        <end position="49"/>
    </location>
</feature>
<evidence type="ECO:0000256" key="1">
    <source>
        <dbReference type="ARBA" id="ARBA00004651"/>
    </source>
</evidence>
<dbReference type="GO" id="GO:0005886">
    <property type="term" value="C:plasma membrane"/>
    <property type="evidence" value="ECO:0007669"/>
    <property type="project" value="UniProtKB-SubCell"/>
</dbReference>
<dbReference type="SMART" id="SM00382">
    <property type="entry name" value="AAA"/>
    <property type="match status" value="1"/>
</dbReference>
<dbReference type="GO" id="GO:0016887">
    <property type="term" value="F:ATP hydrolysis activity"/>
    <property type="evidence" value="ECO:0007669"/>
    <property type="project" value="InterPro"/>
</dbReference>
<dbReference type="Gene3D" id="1.20.1560.10">
    <property type="entry name" value="ABC transporter type 1, transmembrane domain"/>
    <property type="match status" value="1"/>
</dbReference>
<keyword evidence="3" id="KW-0547">Nucleotide-binding</keyword>
<dbReference type="InterPro" id="IPR039421">
    <property type="entry name" value="Type_1_exporter"/>
</dbReference>
<gene>
    <name evidence="10" type="primary">cydC</name>
    <name evidence="10" type="ORF">EQG49_04865</name>
</gene>
<dbReference type="InterPro" id="IPR027417">
    <property type="entry name" value="P-loop_NTPase"/>
</dbReference>
<accession>A0A4P6YT69</accession>
<dbReference type="NCBIfam" id="TIGR02868">
    <property type="entry name" value="CydC"/>
    <property type="match status" value="1"/>
</dbReference>
<dbReference type="GO" id="GO:0034775">
    <property type="term" value="P:glutathione transmembrane transport"/>
    <property type="evidence" value="ECO:0007669"/>
    <property type="project" value="InterPro"/>
</dbReference>
<evidence type="ECO:0000259" key="9">
    <source>
        <dbReference type="PROSITE" id="PS50929"/>
    </source>
</evidence>
<dbReference type="PROSITE" id="PS00211">
    <property type="entry name" value="ABC_TRANSPORTER_1"/>
    <property type="match status" value="1"/>
</dbReference>
<dbReference type="InterPro" id="IPR003593">
    <property type="entry name" value="AAA+_ATPase"/>
</dbReference>
<proteinExistence type="predicted"/>
<dbReference type="InterPro" id="IPR017871">
    <property type="entry name" value="ABC_transporter-like_CS"/>
</dbReference>
<name>A0A4P6YT69_9LACO</name>
<dbReference type="Proteomes" id="UP000292886">
    <property type="component" value="Chromosome"/>
</dbReference>
<dbReference type="GO" id="GO:0045454">
    <property type="term" value="P:cell redox homeostasis"/>
    <property type="evidence" value="ECO:0007669"/>
    <property type="project" value="InterPro"/>
</dbReference>
<feature type="transmembrane region" description="Helical" evidence="7">
    <location>
        <begin position="61"/>
        <end position="80"/>
    </location>
</feature>
<evidence type="ECO:0000256" key="5">
    <source>
        <dbReference type="ARBA" id="ARBA00022989"/>
    </source>
</evidence>
<keyword evidence="4" id="KW-0067">ATP-binding</keyword>
<dbReference type="InterPro" id="IPR014223">
    <property type="entry name" value="ABC_CydC/D"/>
</dbReference>
<evidence type="ECO:0000256" key="7">
    <source>
        <dbReference type="SAM" id="Phobius"/>
    </source>
</evidence>
<evidence type="ECO:0000256" key="4">
    <source>
        <dbReference type="ARBA" id="ARBA00022840"/>
    </source>
</evidence>
<feature type="transmembrane region" description="Helical" evidence="7">
    <location>
        <begin position="137"/>
        <end position="159"/>
    </location>
</feature>
<dbReference type="Gene3D" id="3.40.50.300">
    <property type="entry name" value="P-loop containing nucleotide triphosphate hydrolases"/>
    <property type="match status" value="1"/>
</dbReference>
<evidence type="ECO:0000256" key="3">
    <source>
        <dbReference type="ARBA" id="ARBA00022741"/>
    </source>
</evidence>
<dbReference type="GO" id="GO:0005524">
    <property type="term" value="F:ATP binding"/>
    <property type="evidence" value="ECO:0007669"/>
    <property type="project" value="UniProtKB-KW"/>
</dbReference>
<feature type="domain" description="ABC transporter" evidence="8">
    <location>
        <begin position="344"/>
        <end position="578"/>
    </location>
</feature>
<dbReference type="OrthoDB" id="9802264at2"/>
<reference evidence="11" key="1">
    <citation type="submission" date="2019-03" db="EMBL/GenBank/DDBJ databases">
        <title>Weissella sp. 26KH-42 Genome sequencing.</title>
        <authorList>
            <person name="Heo J."/>
            <person name="Kim S.-J."/>
            <person name="Kim J.-S."/>
            <person name="Hong S.-B."/>
            <person name="Kwon S.-W."/>
        </authorList>
    </citation>
    <scope>NUCLEOTIDE SEQUENCE [LARGE SCALE GENOMIC DNA]</scope>
    <source>
        <strain evidence="11">26KH-42</strain>
    </source>
</reference>
<keyword evidence="2 7" id="KW-0812">Transmembrane</keyword>
<dbReference type="AlphaFoldDB" id="A0A4P6YT69"/>
<dbReference type="EMBL" id="CP037940">
    <property type="protein sequence ID" value="QBO35843.1"/>
    <property type="molecule type" value="Genomic_DNA"/>
</dbReference>